<sequence>MRGIFYPHSFILDVRSLAREAAAALFKRGATAASSSTSGIRRPQRDAETGKIAVKATEFISLPYLYSCCVSYYFFTLRNQSPCGYRSVASECVHLCHSSGVGGIRIARAVFQVWLEGLSRMALRARSRAPQDENAAVPHLAGKMQLQSNPSMPMMGKTAGLQQQTGNSERKTLSNITNTMKSAGAPLKFSANLLDVEYSSSKSVQTTARKGLSARVPLRNITNENVVVNPSPGNPSAKEAMLKTSKPKVAGPKTEAPKSEQLKPWSKYNKPLADPELEKLVQEWAEEGIELPAGKSGDDIEILLKEQADREIEERVAAIRNFRMPLPSFVRHYDDSMEMKSVLEMDPYEEQFTRSIDPEVPFPEMDWGKPSGLVDEFLVHPGAEEDLPDIPDTWHVVKSPPPASQKPKVRKTSTRVWR</sequence>
<feature type="region of interest" description="Disordered" evidence="1">
    <location>
        <begin position="389"/>
        <end position="418"/>
    </location>
</feature>
<reference evidence="2" key="3">
    <citation type="submission" date="2020-12" db="UniProtKB">
        <authorList>
            <consortium name="EnsemblPlants"/>
        </authorList>
    </citation>
    <scope>IDENTIFICATION</scope>
</reference>
<evidence type="ECO:0000313" key="3">
    <source>
        <dbReference type="Proteomes" id="UP000006727"/>
    </source>
</evidence>
<keyword evidence="3" id="KW-1185">Reference proteome</keyword>
<feature type="region of interest" description="Disordered" evidence="1">
    <location>
        <begin position="228"/>
        <end position="269"/>
    </location>
</feature>
<proteinExistence type="predicted"/>
<dbReference type="InParanoid" id="A0A7I4FI57"/>
<organism evidence="2 3">
    <name type="scientific">Physcomitrium patens</name>
    <name type="common">Spreading-leaved earth moss</name>
    <name type="synonym">Physcomitrella patens</name>
    <dbReference type="NCBI Taxonomy" id="3218"/>
    <lineage>
        <taxon>Eukaryota</taxon>
        <taxon>Viridiplantae</taxon>
        <taxon>Streptophyta</taxon>
        <taxon>Embryophyta</taxon>
        <taxon>Bryophyta</taxon>
        <taxon>Bryophytina</taxon>
        <taxon>Bryopsida</taxon>
        <taxon>Funariidae</taxon>
        <taxon>Funariales</taxon>
        <taxon>Funariaceae</taxon>
        <taxon>Physcomitrium</taxon>
    </lineage>
</organism>
<dbReference type="GeneID" id="112277129"/>
<evidence type="ECO:0000256" key="1">
    <source>
        <dbReference type="SAM" id="MobiDB-lite"/>
    </source>
</evidence>
<dbReference type="EnsemblPlants" id="Pp3c25_4280V3.2">
    <property type="protein sequence ID" value="Pp3c25_4280V3.2"/>
    <property type="gene ID" value="Pp3c25_4280"/>
</dbReference>
<name>A0A7I4FI57_PHYPA</name>
<reference evidence="2 3" key="2">
    <citation type="journal article" date="2018" name="Plant J.">
        <title>The Physcomitrella patens chromosome-scale assembly reveals moss genome structure and evolution.</title>
        <authorList>
            <person name="Lang D."/>
            <person name="Ullrich K.K."/>
            <person name="Murat F."/>
            <person name="Fuchs J."/>
            <person name="Jenkins J."/>
            <person name="Haas F.B."/>
            <person name="Piednoel M."/>
            <person name="Gundlach H."/>
            <person name="Van Bel M."/>
            <person name="Meyberg R."/>
            <person name="Vives C."/>
            <person name="Morata J."/>
            <person name="Symeonidi A."/>
            <person name="Hiss M."/>
            <person name="Muchero W."/>
            <person name="Kamisugi Y."/>
            <person name="Saleh O."/>
            <person name="Blanc G."/>
            <person name="Decker E.L."/>
            <person name="van Gessel N."/>
            <person name="Grimwood J."/>
            <person name="Hayes R.D."/>
            <person name="Graham S.W."/>
            <person name="Gunter L.E."/>
            <person name="McDaniel S.F."/>
            <person name="Hoernstein S.N.W."/>
            <person name="Larsson A."/>
            <person name="Li F.W."/>
            <person name="Perroud P.F."/>
            <person name="Phillips J."/>
            <person name="Ranjan P."/>
            <person name="Rokshar D.S."/>
            <person name="Rothfels C.J."/>
            <person name="Schneider L."/>
            <person name="Shu S."/>
            <person name="Stevenson D.W."/>
            <person name="Thummler F."/>
            <person name="Tillich M."/>
            <person name="Villarreal Aguilar J.C."/>
            <person name="Widiez T."/>
            <person name="Wong G.K."/>
            <person name="Wymore A."/>
            <person name="Zhang Y."/>
            <person name="Zimmer A.D."/>
            <person name="Quatrano R.S."/>
            <person name="Mayer K.F.X."/>
            <person name="Goodstein D."/>
            <person name="Casacuberta J.M."/>
            <person name="Vandepoele K."/>
            <person name="Reski R."/>
            <person name="Cuming A.C."/>
            <person name="Tuskan G.A."/>
            <person name="Maumus F."/>
            <person name="Salse J."/>
            <person name="Schmutz J."/>
            <person name="Rensing S.A."/>
        </authorList>
    </citation>
    <scope>NUCLEOTIDE SEQUENCE [LARGE SCALE GENOMIC DNA]</scope>
    <source>
        <strain evidence="2 3">cv. Gransden 2004</strain>
    </source>
</reference>
<evidence type="ECO:0000313" key="2">
    <source>
        <dbReference type="EnsemblPlants" id="Pp3c25_4280V3.2"/>
    </source>
</evidence>
<dbReference type="KEGG" id="ppp:112277129"/>
<dbReference type="OrthoDB" id="1939565at2759"/>
<dbReference type="EMBL" id="ABEU02000025">
    <property type="status" value="NOT_ANNOTATED_CDS"/>
    <property type="molecule type" value="Genomic_DNA"/>
</dbReference>
<accession>A0A7I4FI57</accession>
<dbReference type="RefSeq" id="XP_024364912.1">
    <property type="nucleotide sequence ID" value="XM_024509144.2"/>
</dbReference>
<dbReference type="Gramene" id="Pp3c25_4280V3.2">
    <property type="protein sequence ID" value="Pp3c25_4280V3.2"/>
    <property type="gene ID" value="Pp3c25_4280"/>
</dbReference>
<dbReference type="AlphaFoldDB" id="A0A7I4FI57"/>
<gene>
    <name evidence="2" type="primary">LOC112277129</name>
</gene>
<reference evidence="2 3" key="1">
    <citation type="journal article" date="2008" name="Science">
        <title>The Physcomitrella genome reveals evolutionary insights into the conquest of land by plants.</title>
        <authorList>
            <person name="Rensing S."/>
            <person name="Lang D."/>
            <person name="Zimmer A."/>
            <person name="Terry A."/>
            <person name="Salamov A."/>
            <person name="Shapiro H."/>
            <person name="Nishiyama T."/>
            <person name="Perroud P.-F."/>
            <person name="Lindquist E."/>
            <person name="Kamisugi Y."/>
            <person name="Tanahashi T."/>
            <person name="Sakakibara K."/>
            <person name="Fujita T."/>
            <person name="Oishi K."/>
            <person name="Shin-I T."/>
            <person name="Kuroki Y."/>
            <person name="Toyoda A."/>
            <person name="Suzuki Y."/>
            <person name="Hashimoto A."/>
            <person name="Yamaguchi K."/>
            <person name="Sugano A."/>
            <person name="Kohara Y."/>
            <person name="Fujiyama A."/>
            <person name="Anterola A."/>
            <person name="Aoki S."/>
            <person name="Ashton N."/>
            <person name="Barbazuk W.B."/>
            <person name="Barker E."/>
            <person name="Bennetzen J."/>
            <person name="Bezanilla M."/>
            <person name="Blankenship R."/>
            <person name="Cho S.H."/>
            <person name="Dutcher S."/>
            <person name="Estelle M."/>
            <person name="Fawcett J.A."/>
            <person name="Gundlach H."/>
            <person name="Hanada K."/>
            <person name="Heyl A."/>
            <person name="Hicks K.A."/>
            <person name="Hugh J."/>
            <person name="Lohr M."/>
            <person name="Mayer K."/>
            <person name="Melkozernov A."/>
            <person name="Murata T."/>
            <person name="Nelson D."/>
            <person name="Pils B."/>
            <person name="Prigge M."/>
            <person name="Reiss B."/>
            <person name="Renner T."/>
            <person name="Rombauts S."/>
            <person name="Rushton P."/>
            <person name="Sanderfoot A."/>
            <person name="Schween G."/>
            <person name="Shiu S.-H."/>
            <person name="Stueber K."/>
            <person name="Theodoulou F.L."/>
            <person name="Tu H."/>
            <person name="Van de Peer Y."/>
            <person name="Verrier P.J."/>
            <person name="Waters E."/>
            <person name="Wood A."/>
            <person name="Yang L."/>
            <person name="Cove D."/>
            <person name="Cuming A."/>
            <person name="Hasebe M."/>
            <person name="Lucas S."/>
            <person name="Mishler D.B."/>
            <person name="Reski R."/>
            <person name="Grigoriev I."/>
            <person name="Quatrano R.S."/>
            <person name="Boore J.L."/>
        </authorList>
    </citation>
    <scope>NUCLEOTIDE SEQUENCE [LARGE SCALE GENOMIC DNA]</scope>
    <source>
        <strain evidence="2 3">cv. Gransden 2004</strain>
    </source>
</reference>
<feature type="compositionally biased region" description="Basic residues" evidence="1">
    <location>
        <begin position="407"/>
        <end position="418"/>
    </location>
</feature>
<dbReference type="Proteomes" id="UP000006727">
    <property type="component" value="Chromosome 25"/>
</dbReference>
<protein>
    <submittedName>
        <fullName evidence="2">Uncharacterized protein</fullName>
    </submittedName>
</protein>